<dbReference type="EMBL" id="AFBM01000023">
    <property type="protein sequence ID" value="EGF51208.1"/>
    <property type="molecule type" value="Genomic_DNA"/>
</dbReference>
<gene>
    <name evidence="2" type="ORF">HMPREF9445_02204</name>
</gene>
<comment type="caution">
    <text evidence="2">The sequence shown here is derived from an EMBL/GenBank/DDBJ whole genome shotgun (WGS) entry which is preliminary data.</text>
</comment>
<reference evidence="2 3" key="1">
    <citation type="submission" date="2011-02" db="EMBL/GenBank/DDBJ databases">
        <authorList>
            <person name="Weinstock G."/>
            <person name="Sodergren E."/>
            <person name="Clifton S."/>
            <person name="Fulton L."/>
            <person name="Fulton B."/>
            <person name="Courtney L."/>
            <person name="Fronick C."/>
            <person name="Harrison M."/>
            <person name="Strong C."/>
            <person name="Farmer C."/>
            <person name="Delahaunty K."/>
            <person name="Markovic C."/>
            <person name="Hall O."/>
            <person name="Minx P."/>
            <person name="Tomlinson C."/>
            <person name="Mitreva M."/>
            <person name="Hou S."/>
            <person name="Chen J."/>
            <person name="Wollam A."/>
            <person name="Pepin K.H."/>
            <person name="Johnson M."/>
            <person name="Bhonagiri V."/>
            <person name="Zhang X."/>
            <person name="Suruliraj S."/>
            <person name="Warren W."/>
            <person name="Chinwalla A."/>
            <person name="Mardis E.R."/>
            <person name="Wilson R.K."/>
        </authorList>
    </citation>
    <scope>NUCLEOTIDE SEQUENCE [LARGE SCALE GENOMIC DNA]</scope>
    <source>
        <strain evidence="2 3">YIT 12056</strain>
    </source>
</reference>
<protein>
    <submittedName>
        <fullName evidence="2">Conserved domain protein</fullName>
    </submittedName>
</protein>
<evidence type="ECO:0000313" key="2">
    <source>
        <dbReference type="EMBL" id="EGF51208.1"/>
    </source>
</evidence>
<keyword evidence="3" id="KW-1185">Reference proteome</keyword>
<evidence type="ECO:0000256" key="1">
    <source>
        <dbReference type="SAM" id="MobiDB-lite"/>
    </source>
</evidence>
<name>A0ABN0CMM4_9BACE</name>
<organism evidence="2 3">
    <name type="scientific">Bacteroides clarus YIT 12056</name>
    <dbReference type="NCBI Taxonomy" id="762984"/>
    <lineage>
        <taxon>Bacteria</taxon>
        <taxon>Pseudomonadati</taxon>
        <taxon>Bacteroidota</taxon>
        <taxon>Bacteroidia</taxon>
        <taxon>Bacteroidales</taxon>
        <taxon>Bacteroidaceae</taxon>
        <taxon>Bacteroides</taxon>
    </lineage>
</organism>
<proteinExistence type="predicted"/>
<evidence type="ECO:0000313" key="3">
    <source>
        <dbReference type="Proteomes" id="UP000010321"/>
    </source>
</evidence>
<dbReference type="Proteomes" id="UP000010321">
    <property type="component" value="Unassembled WGS sequence"/>
</dbReference>
<feature type="region of interest" description="Disordered" evidence="1">
    <location>
        <begin position="28"/>
        <end position="70"/>
    </location>
</feature>
<sequence length="70" mass="8134">MFFIVLDLRLTKKIGCLGEIAFFYEKKSKKATEEKPQQQSSSKRRRRKQTKAEKAKKNPFTSERPGKAKG</sequence>
<accession>A0ABN0CMM4</accession>